<dbReference type="OrthoDB" id="2156052at2759"/>
<feature type="compositionally biased region" description="Low complexity" evidence="1">
    <location>
        <begin position="534"/>
        <end position="548"/>
    </location>
</feature>
<dbReference type="AlphaFoldDB" id="A0A0C2FCI3"/>
<feature type="compositionally biased region" description="Basic and acidic residues" evidence="1">
    <location>
        <begin position="625"/>
        <end position="634"/>
    </location>
</feature>
<evidence type="ECO:0008006" key="4">
    <source>
        <dbReference type="Google" id="ProtNLM"/>
    </source>
</evidence>
<dbReference type="GeneID" id="63679748"/>
<evidence type="ECO:0000256" key="1">
    <source>
        <dbReference type="SAM" id="MobiDB-lite"/>
    </source>
</evidence>
<name>A0A0C2FCI3_9PEZI</name>
<feature type="region of interest" description="Disordered" evidence="1">
    <location>
        <begin position="282"/>
        <end position="311"/>
    </location>
</feature>
<feature type="region of interest" description="Disordered" evidence="1">
    <location>
        <begin position="508"/>
        <end position="641"/>
    </location>
</feature>
<evidence type="ECO:0000313" key="3">
    <source>
        <dbReference type="Proteomes" id="UP000031575"/>
    </source>
</evidence>
<feature type="region of interest" description="Disordered" evidence="1">
    <location>
        <begin position="1"/>
        <end position="28"/>
    </location>
</feature>
<comment type="caution">
    <text evidence="2">The sequence shown here is derived from an EMBL/GenBank/DDBJ whole genome shotgun (WGS) entry which is preliminary data.</text>
</comment>
<feature type="compositionally biased region" description="Low complexity" evidence="1">
    <location>
        <begin position="10"/>
        <end position="28"/>
    </location>
</feature>
<protein>
    <recommendedName>
        <fullName evidence="4">Metalloprotease m41</fullName>
    </recommendedName>
</protein>
<dbReference type="VEuPathDB" id="FungiDB:SPBR_06571"/>
<feature type="compositionally biased region" description="Polar residues" evidence="1">
    <location>
        <begin position="106"/>
        <end position="133"/>
    </location>
</feature>
<organism evidence="2 3">
    <name type="scientific">Sporothrix brasiliensis 5110</name>
    <dbReference type="NCBI Taxonomy" id="1398154"/>
    <lineage>
        <taxon>Eukaryota</taxon>
        <taxon>Fungi</taxon>
        <taxon>Dikarya</taxon>
        <taxon>Ascomycota</taxon>
        <taxon>Pezizomycotina</taxon>
        <taxon>Sordariomycetes</taxon>
        <taxon>Sordariomycetidae</taxon>
        <taxon>Ophiostomatales</taxon>
        <taxon>Ophiostomataceae</taxon>
        <taxon>Sporothrix</taxon>
    </lineage>
</organism>
<evidence type="ECO:0000313" key="2">
    <source>
        <dbReference type="EMBL" id="KIH88828.1"/>
    </source>
</evidence>
<dbReference type="RefSeq" id="XP_040616838.1">
    <property type="nucleotide sequence ID" value="XM_040764827.1"/>
</dbReference>
<gene>
    <name evidence="2" type="ORF">SPBR_06571</name>
</gene>
<feature type="region of interest" description="Disordered" evidence="1">
    <location>
        <begin position="105"/>
        <end position="134"/>
    </location>
</feature>
<dbReference type="HOGENOM" id="CLU_010672_2_0_1"/>
<dbReference type="Proteomes" id="UP000031575">
    <property type="component" value="Unassembled WGS sequence"/>
</dbReference>
<accession>A0A0C2FCI3</accession>
<proteinExistence type="predicted"/>
<feature type="compositionally biased region" description="Acidic residues" evidence="1">
    <location>
        <begin position="296"/>
        <end position="307"/>
    </location>
</feature>
<feature type="compositionally biased region" description="Basic and acidic residues" evidence="1">
    <location>
        <begin position="589"/>
        <end position="600"/>
    </location>
</feature>
<sequence length="873" mass="95392">MSKPSEDPLAALAEAARQAEQAARQAEQAARQERVARIAAEAQAQQDAANFQEALRREKAEYAQEAQGQTLRQYLAQMSRVTSHLPRLLTSQVVTTIPDVPVASRASGTSIASPTARKTSSVSKTSNATSGQTDIGGKHYPLRLCPWPEFAQRHEETWARIEAAIGQETRLPSPTYIAFIEQRLLDGLQTPFLKSEYYLTEDRTSHFLYETLLDPASKIVNAYLALMGTRQVVLFNHFSAAVRTGTQSSPVSGGTSTSSNTPMEFFKTHPDCVVLRSTMEMDSPASDAADDKGEDNSEDGGGGDDDLDHNPVTRFMVGEHKAAHRLRAAAVERILQGPLPEDYMVKLAEKRRESVRRLARHAHGHGRVGAATEDTASAPLIPTVEATKSSVPPNQVYFAHALTQAYHYLLMSGLEYGYLASGEMLTFLRIPEDDCTTLLYHVSLFPASRTAEDGPPPAAIDLETADDAVFRKLAIAQLCSLCLLAHEARDEPRPAPWRAIAHHTAPTFPRWGRSAAGGPHAESQPPSIVSDGPSTSSSEASSQSATSSLGKRRRRDDDDGDNGDNDSGGGSRGRLAVRTHQPRVPSPLQHHDSSGAHEELPGGQAGDAPGGSKTAAHALSTPFMHPDDNNHDNHGAPPTRRNKYRYCTQACLLGLVRGHKLDPSCPNVSFHTNAAANYNLAHPLQGDVHPIPRGRQLADLVRLQLARDVGTDCTCLAEMGYYGAIGSLFKITLTGFGYTFVAKGVEAHHRHQLVHESHVYGELSELQGRLIPVHLGLIKLDMEYPMVNFKVVTHMMLLSYAGLALHSPQLHKYAERRGLDGVVDWDAEAVRTEQELADAGLVDEDENLNMTWCVDTQRAMRIDFDHAYVEKHE</sequence>
<reference evidence="2 3" key="1">
    <citation type="journal article" date="2014" name="BMC Genomics">
        <title>Comparative genomics of the major fungal agents of human and animal Sporotrichosis: Sporothrix schenckii and Sporothrix brasiliensis.</title>
        <authorList>
            <person name="Teixeira M.M."/>
            <person name="de Almeida L.G."/>
            <person name="Kubitschek-Barreira P."/>
            <person name="Alves F.L."/>
            <person name="Kioshima E.S."/>
            <person name="Abadio A.K."/>
            <person name="Fernandes L."/>
            <person name="Derengowski L.S."/>
            <person name="Ferreira K.S."/>
            <person name="Souza R.C."/>
            <person name="Ruiz J.C."/>
            <person name="de Andrade N.C."/>
            <person name="Paes H.C."/>
            <person name="Nicola A.M."/>
            <person name="Albuquerque P."/>
            <person name="Gerber A.L."/>
            <person name="Martins V.P."/>
            <person name="Peconick L.D."/>
            <person name="Neto A.V."/>
            <person name="Chaucanez C.B."/>
            <person name="Silva P.A."/>
            <person name="Cunha O.L."/>
            <person name="de Oliveira F.F."/>
            <person name="dos Santos T.C."/>
            <person name="Barros A.L."/>
            <person name="Soares M.A."/>
            <person name="de Oliveira L.M."/>
            <person name="Marini M.M."/>
            <person name="Villalobos-Duno H."/>
            <person name="Cunha M.M."/>
            <person name="de Hoog S."/>
            <person name="da Silveira J.F."/>
            <person name="Henrissat B."/>
            <person name="Nino-Vega G.A."/>
            <person name="Cisalpino P.S."/>
            <person name="Mora-Montes H.M."/>
            <person name="Almeida S.R."/>
            <person name="Stajich J.E."/>
            <person name="Lopes-Bezerra L.M."/>
            <person name="Vasconcelos A.T."/>
            <person name="Felipe M.S."/>
        </authorList>
    </citation>
    <scope>NUCLEOTIDE SEQUENCE [LARGE SCALE GENOMIC DNA]</scope>
    <source>
        <strain evidence="2 3">5110</strain>
    </source>
</reference>
<keyword evidence="3" id="KW-1185">Reference proteome</keyword>
<dbReference type="EMBL" id="AWTV01000009">
    <property type="protein sequence ID" value="KIH88828.1"/>
    <property type="molecule type" value="Genomic_DNA"/>
</dbReference>